<sequence length="240" mass="26205">MVTPILMTTLAQRLKAVQTQITDTAKACQRKPDDVLLLAVSKTQTVEAVKAVAEAGQIRFGENYLQDALPKIQSLSEAGFNLEWHYIGPIQSNKTRAIAENFQWVHSVDRLKIAQRLSEQRPTTFPPLKICIQVNIGNEPQKSGVKAADVNALATTINLLPRLELHGLMAIPPANADSQQQHAAFAALRQLFKKLPQTSTLDTLSMGMSNDLDAAIAEGATMVRVGSAIFGLRDKKKLGK</sequence>
<dbReference type="PANTHER" id="PTHR10146">
    <property type="entry name" value="PROLINE SYNTHETASE CO-TRANSCRIBED BACTERIAL HOMOLOG PROTEIN"/>
    <property type="match status" value="1"/>
</dbReference>
<organism evidence="3">
    <name type="scientific">hydrothermal vent metagenome</name>
    <dbReference type="NCBI Taxonomy" id="652676"/>
    <lineage>
        <taxon>unclassified sequences</taxon>
        <taxon>metagenomes</taxon>
        <taxon>ecological metagenomes</taxon>
    </lineage>
</organism>
<evidence type="ECO:0000259" key="2">
    <source>
        <dbReference type="Pfam" id="PF01168"/>
    </source>
</evidence>
<dbReference type="Pfam" id="PF01168">
    <property type="entry name" value="Ala_racemase_N"/>
    <property type="match status" value="1"/>
</dbReference>
<evidence type="ECO:0000313" key="3">
    <source>
        <dbReference type="EMBL" id="VAW97773.1"/>
    </source>
</evidence>
<dbReference type="EMBL" id="UOFT01000061">
    <property type="protein sequence ID" value="VAW97773.1"/>
    <property type="molecule type" value="Genomic_DNA"/>
</dbReference>
<keyword evidence="1" id="KW-0663">Pyridoxal phosphate</keyword>
<reference evidence="3" key="1">
    <citation type="submission" date="2018-06" db="EMBL/GenBank/DDBJ databases">
        <authorList>
            <person name="Zhirakovskaya E."/>
        </authorList>
    </citation>
    <scope>NUCLEOTIDE SEQUENCE</scope>
</reference>
<accession>A0A3B1ACJ7</accession>
<dbReference type="FunFam" id="3.20.20.10:FF:000018">
    <property type="entry name" value="Pyridoxal phosphate homeostasis protein"/>
    <property type="match status" value="1"/>
</dbReference>
<dbReference type="InterPro" id="IPR011078">
    <property type="entry name" value="PyrdxlP_homeostasis"/>
</dbReference>
<feature type="domain" description="Alanine racemase N-terminal" evidence="2">
    <location>
        <begin position="23"/>
        <end position="233"/>
    </location>
</feature>
<dbReference type="PANTHER" id="PTHR10146:SF14">
    <property type="entry name" value="PYRIDOXAL PHOSPHATE HOMEOSTASIS PROTEIN"/>
    <property type="match status" value="1"/>
</dbReference>
<dbReference type="CDD" id="cd06824">
    <property type="entry name" value="PLPDE_III_Yggs_like"/>
    <property type="match status" value="1"/>
</dbReference>
<dbReference type="HAMAP" id="MF_02087">
    <property type="entry name" value="PLP_homeostasis"/>
    <property type="match status" value="1"/>
</dbReference>
<dbReference type="NCBIfam" id="TIGR00044">
    <property type="entry name" value="YggS family pyridoxal phosphate-dependent enzyme"/>
    <property type="match status" value="1"/>
</dbReference>
<dbReference type="SUPFAM" id="SSF51419">
    <property type="entry name" value="PLP-binding barrel"/>
    <property type="match status" value="1"/>
</dbReference>
<dbReference type="GO" id="GO:0030170">
    <property type="term" value="F:pyridoxal phosphate binding"/>
    <property type="evidence" value="ECO:0007669"/>
    <property type="project" value="InterPro"/>
</dbReference>
<name>A0A3B1ACJ7_9ZZZZ</name>
<protein>
    <submittedName>
        <fullName evidence="3">UPF0001 protein YggS</fullName>
    </submittedName>
</protein>
<dbReference type="InterPro" id="IPR029066">
    <property type="entry name" value="PLP-binding_barrel"/>
</dbReference>
<evidence type="ECO:0000256" key="1">
    <source>
        <dbReference type="ARBA" id="ARBA00022898"/>
    </source>
</evidence>
<dbReference type="PIRSF" id="PIRSF004848">
    <property type="entry name" value="YBL036c_PLPDEIII"/>
    <property type="match status" value="1"/>
</dbReference>
<proteinExistence type="inferred from homology"/>
<dbReference type="InterPro" id="IPR001608">
    <property type="entry name" value="Ala_racemase_N"/>
</dbReference>
<dbReference type="AlphaFoldDB" id="A0A3B1ACJ7"/>
<dbReference type="Gene3D" id="3.20.20.10">
    <property type="entry name" value="Alanine racemase"/>
    <property type="match status" value="1"/>
</dbReference>
<gene>
    <name evidence="3" type="ORF">MNBD_GAMMA23-631</name>
</gene>